<evidence type="ECO:0000256" key="13">
    <source>
        <dbReference type="ARBA" id="ARBA00032824"/>
    </source>
</evidence>
<dbReference type="PANTHER" id="PTHR10681:SF121">
    <property type="entry name" value="ALKYL HYDROPEROXIDE REDUCTASE C"/>
    <property type="match status" value="1"/>
</dbReference>
<dbReference type="PROSITE" id="PS51352">
    <property type="entry name" value="THIOREDOXIN_2"/>
    <property type="match status" value="1"/>
</dbReference>
<dbReference type="GO" id="GO:0005829">
    <property type="term" value="C:cytosol"/>
    <property type="evidence" value="ECO:0007669"/>
    <property type="project" value="TreeGrafter"/>
</dbReference>
<comment type="similarity">
    <text evidence="2 16">Belongs to the peroxiredoxin family. AhpC/Prx1 subfamily.</text>
</comment>
<evidence type="ECO:0000256" key="6">
    <source>
        <dbReference type="ARBA" id="ARBA00022490"/>
    </source>
</evidence>
<dbReference type="GO" id="GO:0006979">
    <property type="term" value="P:response to oxidative stress"/>
    <property type="evidence" value="ECO:0007669"/>
    <property type="project" value="UniProtKB-UniRule"/>
</dbReference>
<dbReference type="EC" id="1.11.1.26" evidence="4 16"/>
<evidence type="ECO:0000313" key="19">
    <source>
        <dbReference type="Proteomes" id="UP000078463"/>
    </source>
</evidence>
<evidence type="ECO:0000256" key="5">
    <source>
        <dbReference type="ARBA" id="ARBA00017462"/>
    </source>
</evidence>
<evidence type="ECO:0000256" key="9">
    <source>
        <dbReference type="ARBA" id="ARBA00023002"/>
    </source>
</evidence>
<evidence type="ECO:0000256" key="2">
    <source>
        <dbReference type="ARBA" id="ARBA00009796"/>
    </source>
</evidence>
<comment type="function">
    <text evidence="16">Thiol-specific peroxidase that catalyzes the reduction of hydrogen peroxide and organic hydroperoxides to water and alcohols, respectively. Plays a role in cell protection against oxidative stress by detoxifying peroxides.</text>
</comment>
<dbReference type="InterPro" id="IPR017559">
    <property type="entry name" value="AhpC"/>
</dbReference>
<keyword evidence="9 16" id="KW-0560">Oxidoreductase</keyword>
<dbReference type="KEGG" id="pwu:A8O14_08950"/>
<dbReference type="Pfam" id="PF00578">
    <property type="entry name" value="AhpC-TSA"/>
    <property type="match status" value="1"/>
</dbReference>
<dbReference type="STRING" id="1743168.A8O14_08950"/>
<dbReference type="GO" id="GO:0008379">
    <property type="term" value="F:thioredoxin peroxidase activity"/>
    <property type="evidence" value="ECO:0007669"/>
    <property type="project" value="TreeGrafter"/>
</dbReference>
<comment type="subunit">
    <text evidence="3">Homodimer; disulfide-linked, upon oxidation. 5 homodimers assemble to form a ring-like decamer.</text>
</comment>
<evidence type="ECO:0000256" key="14">
    <source>
        <dbReference type="ARBA" id="ARBA00047572"/>
    </source>
</evidence>
<dbReference type="CDD" id="cd03015">
    <property type="entry name" value="PRX_Typ2cys"/>
    <property type="match status" value="1"/>
</dbReference>
<gene>
    <name evidence="18" type="ORF">A8O14_08950</name>
</gene>
<name>A0A191UGQ5_9BURK</name>
<dbReference type="InterPro" id="IPR019479">
    <property type="entry name" value="Peroxiredoxin_C"/>
</dbReference>
<proteinExistence type="inferred from homology"/>
<dbReference type="RefSeq" id="WP_068949200.1">
    <property type="nucleotide sequence ID" value="NZ_CP015922.1"/>
</dbReference>
<dbReference type="NCBIfam" id="TIGR03137">
    <property type="entry name" value="AhpC"/>
    <property type="match status" value="1"/>
</dbReference>
<comment type="catalytic activity">
    <reaction evidence="14 16">
        <text>a hydroperoxide + NADH + H(+) = an alcohol + NAD(+) + H2O</text>
        <dbReference type="Rhea" id="RHEA:62628"/>
        <dbReference type="ChEBI" id="CHEBI:15377"/>
        <dbReference type="ChEBI" id="CHEBI:15378"/>
        <dbReference type="ChEBI" id="CHEBI:30879"/>
        <dbReference type="ChEBI" id="CHEBI:35924"/>
        <dbReference type="ChEBI" id="CHEBI:57540"/>
        <dbReference type="ChEBI" id="CHEBI:57945"/>
        <dbReference type="EC" id="1.11.1.26"/>
    </reaction>
</comment>
<dbReference type="InterPro" id="IPR013766">
    <property type="entry name" value="Thioredoxin_domain"/>
</dbReference>
<dbReference type="SUPFAM" id="SSF52833">
    <property type="entry name" value="Thioredoxin-like"/>
    <property type="match status" value="1"/>
</dbReference>
<dbReference type="PANTHER" id="PTHR10681">
    <property type="entry name" value="THIOREDOXIN PEROXIDASE"/>
    <property type="match status" value="1"/>
</dbReference>
<comment type="subcellular location">
    <subcellularLocation>
        <location evidence="1 16">Cytoplasm</location>
    </subcellularLocation>
</comment>
<evidence type="ECO:0000256" key="7">
    <source>
        <dbReference type="ARBA" id="ARBA00022559"/>
    </source>
</evidence>
<keyword evidence="11 16" id="KW-0676">Redox-active center</keyword>
<evidence type="ECO:0000313" key="18">
    <source>
        <dbReference type="EMBL" id="ANJ00194.1"/>
    </source>
</evidence>
<dbReference type="GO" id="GO:0102039">
    <property type="term" value="F:NADH-dependent peroxiredoxin activity"/>
    <property type="evidence" value="ECO:0007669"/>
    <property type="project" value="UniProtKB-EC"/>
</dbReference>
<keyword evidence="8 16" id="KW-0049">Antioxidant</keyword>
<dbReference type="InterPro" id="IPR000866">
    <property type="entry name" value="AhpC/TSA"/>
</dbReference>
<dbReference type="GO" id="GO:0033554">
    <property type="term" value="P:cellular response to stress"/>
    <property type="evidence" value="ECO:0007669"/>
    <property type="project" value="TreeGrafter"/>
</dbReference>
<dbReference type="OrthoDB" id="9812811at2"/>
<dbReference type="Proteomes" id="UP000078463">
    <property type="component" value="Chromosome"/>
</dbReference>
<dbReference type="InterPro" id="IPR050217">
    <property type="entry name" value="Peroxiredoxin"/>
</dbReference>
<evidence type="ECO:0000256" key="10">
    <source>
        <dbReference type="ARBA" id="ARBA00023157"/>
    </source>
</evidence>
<feature type="domain" description="Thioredoxin" evidence="17">
    <location>
        <begin position="2"/>
        <end position="157"/>
    </location>
</feature>
<evidence type="ECO:0000256" key="12">
    <source>
        <dbReference type="ARBA" id="ARBA00032077"/>
    </source>
</evidence>
<evidence type="ECO:0000256" key="8">
    <source>
        <dbReference type="ARBA" id="ARBA00022862"/>
    </source>
</evidence>
<dbReference type="Pfam" id="PF10417">
    <property type="entry name" value="1-cysPrx_C"/>
    <property type="match status" value="1"/>
</dbReference>
<keyword evidence="7 16" id="KW-0575">Peroxidase</keyword>
<evidence type="ECO:0000256" key="15">
    <source>
        <dbReference type="PIRSR" id="PIRSR000239-1"/>
    </source>
</evidence>
<feature type="active site" description="Cysteine sulfenic acid (-SOH) intermediate; for peroxidase activity" evidence="15">
    <location>
        <position position="47"/>
    </location>
</feature>
<evidence type="ECO:0000256" key="11">
    <source>
        <dbReference type="ARBA" id="ARBA00023284"/>
    </source>
</evidence>
<evidence type="ECO:0000259" key="17">
    <source>
        <dbReference type="PROSITE" id="PS51352"/>
    </source>
</evidence>
<evidence type="ECO:0000256" key="16">
    <source>
        <dbReference type="RuleBase" id="RU366004"/>
    </source>
</evidence>
<dbReference type="InterPro" id="IPR024706">
    <property type="entry name" value="Peroxiredoxin_AhpC-typ"/>
</dbReference>
<evidence type="ECO:0000256" key="4">
    <source>
        <dbReference type="ARBA" id="ARBA00013021"/>
    </source>
</evidence>
<sequence length="187" mass="20342">MSIINTAVAPFKTEAFHNGKFVTITEESLKGHWSVLIFMPAAFTFNCPTEIEDAAENYAEFQKLGAEVYIVTTDTHFSHKVWHETSPAVGKAKFPLVGDPTHTLTNAFGVHIPEAGLALRGTFVINPEGIIKTAEIHSNEIARDVSETLRKLKAAQYTAAHPGEVCPAKWKEGAATLTPSLDLVGKI</sequence>
<dbReference type="Gene3D" id="3.40.30.10">
    <property type="entry name" value="Glutaredoxin"/>
    <property type="match status" value="1"/>
</dbReference>
<evidence type="ECO:0000256" key="3">
    <source>
        <dbReference type="ARBA" id="ARBA00011654"/>
    </source>
</evidence>
<evidence type="ECO:0000256" key="1">
    <source>
        <dbReference type="ARBA" id="ARBA00004496"/>
    </source>
</evidence>
<dbReference type="InterPro" id="IPR036249">
    <property type="entry name" value="Thioredoxin-like_sf"/>
</dbReference>
<organism evidence="18 19">
    <name type="scientific">Polynucleobacter wuianus</name>
    <dbReference type="NCBI Taxonomy" id="1743168"/>
    <lineage>
        <taxon>Bacteria</taxon>
        <taxon>Pseudomonadati</taxon>
        <taxon>Pseudomonadota</taxon>
        <taxon>Betaproteobacteria</taxon>
        <taxon>Burkholderiales</taxon>
        <taxon>Burkholderiaceae</taxon>
        <taxon>Polynucleobacter</taxon>
    </lineage>
</organism>
<dbReference type="AlphaFoldDB" id="A0A191UGQ5"/>
<dbReference type="FunFam" id="3.40.30.10:FF:000002">
    <property type="entry name" value="Alkyl hydroperoxide reductase C"/>
    <property type="match status" value="1"/>
</dbReference>
<dbReference type="GO" id="GO:0045454">
    <property type="term" value="P:cell redox homeostasis"/>
    <property type="evidence" value="ECO:0007669"/>
    <property type="project" value="TreeGrafter"/>
</dbReference>
<protein>
    <recommendedName>
        <fullName evidence="5 16">Alkyl hydroperoxide reductase C</fullName>
        <ecNumber evidence="4 16">1.11.1.26</ecNumber>
    </recommendedName>
    <alternativeName>
        <fullName evidence="12 16">Peroxiredoxin</fullName>
    </alternativeName>
    <alternativeName>
        <fullName evidence="13 16">Thioredoxin peroxidase</fullName>
    </alternativeName>
</protein>
<keyword evidence="10 16" id="KW-1015">Disulfide bond</keyword>
<accession>A0A191UGQ5</accession>
<reference evidence="19" key="1">
    <citation type="submission" date="2016-05" db="EMBL/GenBank/DDBJ databases">
        <title>Polynucleobacter sp. QLW-P1FAT50C-4 genome.</title>
        <authorList>
            <person name="Hahn M.W."/>
        </authorList>
    </citation>
    <scope>NUCLEOTIDE SEQUENCE [LARGE SCALE GENOMIC DNA]</scope>
    <source>
        <strain evidence="19">QLW-P1FAT50C-4</strain>
    </source>
</reference>
<keyword evidence="19" id="KW-1185">Reference proteome</keyword>
<dbReference type="GO" id="GO:0042744">
    <property type="term" value="P:hydrogen peroxide catabolic process"/>
    <property type="evidence" value="ECO:0007669"/>
    <property type="project" value="TreeGrafter"/>
</dbReference>
<keyword evidence="6 16" id="KW-0963">Cytoplasm</keyword>
<dbReference type="EMBL" id="CP015922">
    <property type="protein sequence ID" value="ANJ00194.1"/>
    <property type="molecule type" value="Genomic_DNA"/>
</dbReference>
<dbReference type="PIRSF" id="PIRSF000239">
    <property type="entry name" value="AHPC"/>
    <property type="match status" value="1"/>
</dbReference>